<reference evidence="2" key="1">
    <citation type="submission" date="2018-05" db="EMBL/GenBank/DDBJ databases">
        <authorList>
            <person name="Lanie J.A."/>
            <person name="Ng W.-L."/>
            <person name="Kazmierczak K.M."/>
            <person name="Andrzejewski T.M."/>
            <person name="Davidsen T.M."/>
            <person name="Wayne K.J."/>
            <person name="Tettelin H."/>
            <person name="Glass J.I."/>
            <person name="Rusch D."/>
            <person name="Podicherti R."/>
            <person name="Tsui H.-C.T."/>
            <person name="Winkler M.E."/>
        </authorList>
    </citation>
    <scope>NUCLEOTIDE SEQUENCE</scope>
</reference>
<dbReference type="GO" id="GO:0017057">
    <property type="term" value="F:6-phosphogluconolactonase activity"/>
    <property type="evidence" value="ECO:0007669"/>
    <property type="project" value="TreeGrafter"/>
</dbReference>
<sequence length="396" mass="42881">MQLALDFRLIRRMTLRTFFLTTTFSALGLTMALGQETAAPARALVCFGSYSTPDKESVHLFQLNLKDGSLKKLSAVDGLKNPSFLKIHPNGKFLYTVNEVATFDGKRSGGVTAFALDVQAGKLTQLNQQPSGDTGPCHLTVDATGKYVLVAHYGGGSTSVLPIKKDGSVGAVVSQIKHKGSSVHSRQKAPHAHSIHVGPNNKFAFAPDLGIDKVLVFSFDEKTGAIAETKFDGAKLEPGSGPRHFGFHPDGKFAYVINEIKQTVTAFRYRAKRGRLKTLQTVSTVPHSVEGNSTAEVLVHPSGKFLYGSNRGHNSIAMFRINEKNGKLTALGHESTRGSTPRNFGIDPTGQFLLAANQQTDNVAVFRIDQDTGKLKFTGNEIKLSKPVCVRMILQD</sequence>
<dbReference type="FunFam" id="2.130.10.10:FF:000306">
    <property type="entry name" value="3-carboxymuconate cyclase"/>
    <property type="match status" value="1"/>
</dbReference>
<proteinExistence type="inferred from homology"/>
<dbReference type="PANTHER" id="PTHR30344">
    <property type="entry name" value="6-PHOSPHOGLUCONOLACTONASE-RELATED"/>
    <property type="match status" value="1"/>
</dbReference>
<dbReference type="PANTHER" id="PTHR30344:SF1">
    <property type="entry name" value="6-PHOSPHOGLUCONOLACTONASE"/>
    <property type="match status" value="1"/>
</dbReference>
<dbReference type="InterPro" id="IPR050282">
    <property type="entry name" value="Cycloisomerase_2"/>
</dbReference>
<dbReference type="EMBL" id="UINC01009756">
    <property type="protein sequence ID" value="SVA43682.1"/>
    <property type="molecule type" value="Genomic_DNA"/>
</dbReference>
<dbReference type="InterPro" id="IPR015943">
    <property type="entry name" value="WD40/YVTN_repeat-like_dom_sf"/>
</dbReference>
<dbReference type="AlphaFoldDB" id="A0A381VTT8"/>
<dbReference type="SUPFAM" id="SSF51004">
    <property type="entry name" value="C-terminal (heme d1) domain of cytochrome cd1-nitrite reductase"/>
    <property type="match status" value="1"/>
</dbReference>
<dbReference type="GO" id="GO:0005829">
    <property type="term" value="C:cytosol"/>
    <property type="evidence" value="ECO:0007669"/>
    <property type="project" value="TreeGrafter"/>
</dbReference>
<accession>A0A381VTT8</accession>
<dbReference type="InterPro" id="IPR011048">
    <property type="entry name" value="Haem_d1_sf"/>
</dbReference>
<evidence type="ECO:0000313" key="2">
    <source>
        <dbReference type="EMBL" id="SVA43682.1"/>
    </source>
</evidence>
<name>A0A381VTT8_9ZZZZ</name>
<organism evidence="2">
    <name type="scientific">marine metagenome</name>
    <dbReference type="NCBI Taxonomy" id="408172"/>
    <lineage>
        <taxon>unclassified sequences</taxon>
        <taxon>metagenomes</taxon>
        <taxon>ecological metagenomes</taxon>
    </lineage>
</organism>
<comment type="similarity">
    <text evidence="1">Belongs to the cycloisomerase 2 family.</text>
</comment>
<protein>
    <recommendedName>
        <fullName evidence="3">6-phosphogluconolactonase</fullName>
    </recommendedName>
</protein>
<gene>
    <name evidence="2" type="ORF">METZ01_LOCUS96536</name>
</gene>
<dbReference type="InterPro" id="IPR019405">
    <property type="entry name" value="Lactonase_7-beta_prop"/>
</dbReference>
<evidence type="ECO:0000256" key="1">
    <source>
        <dbReference type="ARBA" id="ARBA00005564"/>
    </source>
</evidence>
<dbReference type="Pfam" id="PF10282">
    <property type="entry name" value="Lactonase"/>
    <property type="match status" value="1"/>
</dbReference>
<dbReference type="Gene3D" id="2.130.10.10">
    <property type="entry name" value="YVTN repeat-like/Quinoprotein amine dehydrogenase"/>
    <property type="match status" value="1"/>
</dbReference>
<evidence type="ECO:0008006" key="3">
    <source>
        <dbReference type="Google" id="ProtNLM"/>
    </source>
</evidence>